<dbReference type="AlphaFoldDB" id="B4ERW2"/>
<evidence type="ECO:0000313" key="1">
    <source>
        <dbReference type="EMBL" id="CAP72291.1"/>
    </source>
</evidence>
<organism evidence="1">
    <name type="scientific">Triticum aestivum</name>
    <name type="common">Wheat</name>
    <dbReference type="NCBI Taxonomy" id="4565"/>
    <lineage>
        <taxon>Eukaryota</taxon>
        <taxon>Viridiplantae</taxon>
        <taxon>Streptophyta</taxon>
        <taxon>Embryophyta</taxon>
        <taxon>Tracheophyta</taxon>
        <taxon>Spermatophyta</taxon>
        <taxon>Magnoliopsida</taxon>
        <taxon>Liliopsida</taxon>
        <taxon>Poales</taxon>
        <taxon>Poaceae</taxon>
        <taxon>BOP clade</taxon>
        <taxon>Pooideae</taxon>
        <taxon>Triticodae</taxon>
        <taxon>Triticeae</taxon>
        <taxon>Triticinae</taxon>
        <taxon>Triticum</taxon>
    </lineage>
</organism>
<dbReference type="EMBL" id="AM932681">
    <property type="protein sequence ID" value="CAP72291.1"/>
    <property type="molecule type" value="Genomic_DNA"/>
</dbReference>
<reference evidence="1" key="1">
    <citation type="journal article" date="2008" name="Genetics">
        <title>Dynamics and Differential Proliferation of Transposable Elements During the Evolution of the B and A Genomes of Wheat.</title>
        <authorList>
            <person name="Charles M."/>
            <person name="Belcram H."/>
            <person name="Just J."/>
            <person name="Huneau C."/>
            <person name="Viollet A."/>
            <person name="Couloux A."/>
            <person name="Segurens B."/>
            <person name="Carter M."/>
            <person name="Huteau V."/>
            <person name="Coriton O."/>
            <person name="Appels R."/>
            <person name="Samian S."/>
            <person name="Chalhoub B."/>
        </authorList>
    </citation>
    <scope>NUCLEOTIDE SEQUENCE</scope>
</reference>
<sequence>MCAFVRSDLILLHSWDGKGLYLSASTLVHPGVTDPDTLEACREGIALGLIKRYHIAMDCLNVVKDIAGGCIWCTEDFSNILECVTGSGAPVAPIAPVHRIRSRHRR</sequence>
<accession>B4ERW2</accession>
<proteinExistence type="predicted"/>
<name>B4ERW2_WHEAT</name>
<protein>
    <submittedName>
        <fullName evidence="1">Hypothetical gene predicted by FGENESH</fullName>
    </submittedName>
</protein>